<feature type="binding site" evidence="10">
    <location>
        <position position="619"/>
    </location>
    <ligand>
        <name>ATP</name>
        <dbReference type="ChEBI" id="CHEBI:30616"/>
    </ligand>
</feature>
<gene>
    <name evidence="16" type="ORF">BP5553_02181</name>
</gene>
<protein>
    <recommendedName>
        <fullName evidence="1">non-specific serine/threonine protein kinase</fullName>
        <ecNumber evidence="1">2.7.11.1</ecNumber>
    </recommendedName>
</protein>
<feature type="compositionally biased region" description="Basic and acidic residues" evidence="11">
    <location>
        <begin position="360"/>
        <end position="371"/>
    </location>
</feature>
<evidence type="ECO:0000256" key="3">
    <source>
        <dbReference type="ARBA" id="ARBA00022553"/>
    </source>
</evidence>
<keyword evidence="3" id="KW-0597">Phosphoprotein</keyword>
<dbReference type="Gene3D" id="1.10.510.10">
    <property type="entry name" value="Transferase(Phosphotransferase) domain 1"/>
    <property type="match status" value="1"/>
</dbReference>
<dbReference type="PROSITE" id="PS00108">
    <property type="entry name" value="PROTEIN_KINASE_ST"/>
    <property type="match status" value="1"/>
</dbReference>
<evidence type="ECO:0000313" key="17">
    <source>
        <dbReference type="Proteomes" id="UP000254866"/>
    </source>
</evidence>
<dbReference type="Pfam" id="PF00433">
    <property type="entry name" value="Pkinase_C"/>
    <property type="match status" value="1"/>
</dbReference>
<feature type="compositionally biased region" description="Low complexity" evidence="11">
    <location>
        <begin position="335"/>
        <end position="359"/>
    </location>
</feature>
<feature type="compositionally biased region" description="Basic and acidic residues" evidence="11">
    <location>
        <begin position="69"/>
        <end position="83"/>
    </location>
</feature>
<dbReference type="PROSITE" id="PS50004">
    <property type="entry name" value="C2"/>
    <property type="match status" value="1"/>
</dbReference>
<dbReference type="InterPro" id="IPR035892">
    <property type="entry name" value="C2_domain_sf"/>
</dbReference>
<dbReference type="InterPro" id="IPR000719">
    <property type="entry name" value="Prot_kinase_dom"/>
</dbReference>
<evidence type="ECO:0000259" key="15">
    <source>
        <dbReference type="PROSITE" id="PS51285"/>
    </source>
</evidence>
<evidence type="ECO:0000256" key="9">
    <source>
        <dbReference type="ARBA" id="ARBA00048679"/>
    </source>
</evidence>
<dbReference type="EC" id="2.7.11.1" evidence="1"/>
<evidence type="ECO:0000259" key="14">
    <source>
        <dbReference type="PROSITE" id="PS50011"/>
    </source>
</evidence>
<dbReference type="RefSeq" id="XP_031874858.1">
    <property type="nucleotide sequence ID" value="XM_032010804.1"/>
</dbReference>
<feature type="domain" description="AGC-kinase C-terminal" evidence="15">
    <location>
        <begin position="852"/>
        <end position="935"/>
    </location>
</feature>
<dbReference type="SMART" id="SM00133">
    <property type="entry name" value="S_TK_X"/>
    <property type="match status" value="1"/>
</dbReference>
<dbReference type="Pfam" id="PF00069">
    <property type="entry name" value="Pkinase"/>
    <property type="match status" value="1"/>
</dbReference>
<sequence length="994" mass="110074">MVFFSRACALLRCSFLLSTTTALAPSAIADANANANGDGDDADADDACHAHAQAQAQTHSHSHANNRLHRGDDDANDHIDSDTPRSGVATPQPDLSDKRLPGIMHSYFGQVVLRSCSLALLRPAFLDIAIIKHSLNPGRLLSALRDFPFEFFFWDFLPLPRPPSMKPTLRLTPSMEKSRHFPPNEQAGFLRASEQSQHPNLLHPYPTPPVSQPSSPHKLKLSDTSDDDASQLHVKRASKSASTHQRSISGPIPSRASSTSLLPLPGIVTISHVHAAHFSKPSNCHLATVPTSTPPPCSHIPSQSQESSAASCERLKLTYDVRHKKSIPPTPRALSNQTNTSNTSGGSDSAQAQNGQNGNEQKEQKEPKKQTVENGLSQNGKPPAAEAMATLATVEVTGAPAPTPKGKLTVKITEARGLRKSREPYVVAVFQRNELVSKGPIPEVDDEPEDTSTIPMGGIPIQRTASDSGRPMAIPMKSRQSSNTSQSDKRDFKAKGRRSFTNPKWDTEAVFDVVDSDSRVNLTIYDQGSAAEEFLGHVDLEVNLTNDSTPLAGWFPLCGKNDNHTGLFGQIYVEITFQRIEKRHYGPEDFQILKLIGKGTFGQVYQVRKRDTKRIYAMKVLQKKVIVQKKEVAHTVGERNILVRTAMADSPFIVGLKFSFQTPTDLYLVTDFMSGGELFWHLQKEGRFDEKRAKFYIAELILALQHLHMHDIVYRDLKPENILLDANGHIALCDFGLSKANLTKNATTNTFCGTTEYLAPEVLLDEQGYTKMVDFWSLGVLVFEMCCGWSPFYAEDTQQMYKNIAFGKVRFPKDTLSTEGRNFVKGLLNRNPKHRLGAQDDAEELKVHPFFADIDWDALAKKLITPPFKPKLKSETDTQNFDPEFTNALNAAGSLNARAALLAAGVDTSTPLSPGMQANFKGFTFVDESSLQEHMQHLAKDDYDMDDDDEREREDWEDPFGAPEEGRRGDRMSGIVKTNTNEDSNMFNGEHFDM</sequence>
<evidence type="ECO:0000256" key="2">
    <source>
        <dbReference type="ARBA" id="ARBA00022527"/>
    </source>
</evidence>
<feature type="compositionally biased region" description="Polar residues" evidence="11">
    <location>
        <begin position="976"/>
        <end position="987"/>
    </location>
</feature>
<dbReference type="PROSITE" id="PS00107">
    <property type="entry name" value="PROTEIN_KINASE_ATP"/>
    <property type="match status" value="1"/>
</dbReference>
<dbReference type="EMBL" id="NPIC01000001">
    <property type="protein sequence ID" value="RDL42202.1"/>
    <property type="molecule type" value="Genomic_DNA"/>
</dbReference>
<dbReference type="GeneID" id="43595030"/>
<evidence type="ECO:0000256" key="4">
    <source>
        <dbReference type="ARBA" id="ARBA00022679"/>
    </source>
</evidence>
<dbReference type="InterPro" id="IPR017892">
    <property type="entry name" value="Pkinase_C"/>
</dbReference>
<organism evidence="16 17">
    <name type="scientific">Venustampulla echinocandica</name>
    <dbReference type="NCBI Taxonomy" id="2656787"/>
    <lineage>
        <taxon>Eukaryota</taxon>
        <taxon>Fungi</taxon>
        <taxon>Dikarya</taxon>
        <taxon>Ascomycota</taxon>
        <taxon>Pezizomycotina</taxon>
        <taxon>Leotiomycetes</taxon>
        <taxon>Helotiales</taxon>
        <taxon>Pleuroascaceae</taxon>
        <taxon>Venustampulla</taxon>
    </lineage>
</organism>
<name>A0A370U356_9HELO</name>
<feature type="domain" description="C2" evidence="13">
    <location>
        <begin position="383"/>
        <end position="555"/>
    </location>
</feature>
<feature type="compositionally biased region" description="Low complexity" evidence="11">
    <location>
        <begin position="302"/>
        <end position="312"/>
    </location>
</feature>
<accession>A0A370U356</accession>
<feature type="region of interest" description="Disordered" evidence="11">
    <location>
        <begin position="287"/>
        <end position="383"/>
    </location>
</feature>
<feature type="region of interest" description="Disordered" evidence="11">
    <location>
        <begin position="939"/>
        <end position="994"/>
    </location>
</feature>
<evidence type="ECO:0000256" key="10">
    <source>
        <dbReference type="PROSITE-ProRule" id="PRU10141"/>
    </source>
</evidence>
<feature type="domain" description="Protein kinase" evidence="14">
    <location>
        <begin position="590"/>
        <end position="851"/>
    </location>
</feature>
<evidence type="ECO:0000313" key="16">
    <source>
        <dbReference type="EMBL" id="RDL42202.1"/>
    </source>
</evidence>
<evidence type="ECO:0000256" key="11">
    <source>
        <dbReference type="SAM" id="MobiDB-lite"/>
    </source>
</evidence>
<evidence type="ECO:0000256" key="7">
    <source>
        <dbReference type="ARBA" id="ARBA00022840"/>
    </source>
</evidence>
<dbReference type="AlphaFoldDB" id="A0A370U356"/>
<feature type="chain" id="PRO_5016985679" description="non-specific serine/threonine protein kinase" evidence="12">
    <location>
        <begin position="23"/>
        <end position="994"/>
    </location>
</feature>
<feature type="region of interest" description="Disordered" evidence="11">
    <location>
        <begin position="50"/>
        <end position="97"/>
    </location>
</feature>
<dbReference type="SMART" id="SM00220">
    <property type="entry name" value="S_TKc"/>
    <property type="match status" value="1"/>
</dbReference>
<evidence type="ECO:0000256" key="8">
    <source>
        <dbReference type="ARBA" id="ARBA00047899"/>
    </source>
</evidence>
<dbReference type="GO" id="GO:0005524">
    <property type="term" value="F:ATP binding"/>
    <property type="evidence" value="ECO:0007669"/>
    <property type="project" value="UniProtKB-UniRule"/>
</dbReference>
<dbReference type="OrthoDB" id="63267at2759"/>
<reference evidence="16 17" key="1">
    <citation type="journal article" date="2018" name="IMA Fungus">
        <title>IMA Genome-F 9: Draft genome sequence of Annulohypoxylon stygium, Aspergillus mulundensis, Berkeleyomyces basicola (syn. Thielaviopsis basicola), Ceratocystis smalleyi, two Cercospora beticola strains, Coleophoma cylindrospora, Fusarium fracticaudum, Phialophora cf. hyalina, and Morchella septimelata.</title>
        <authorList>
            <person name="Wingfield B.D."/>
            <person name="Bills G.F."/>
            <person name="Dong Y."/>
            <person name="Huang W."/>
            <person name="Nel W.J."/>
            <person name="Swalarsk-Parry B.S."/>
            <person name="Vaghefi N."/>
            <person name="Wilken P.M."/>
            <person name="An Z."/>
            <person name="de Beer Z.W."/>
            <person name="De Vos L."/>
            <person name="Chen L."/>
            <person name="Duong T.A."/>
            <person name="Gao Y."/>
            <person name="Hammerbacher A."/>
            <person name="Kikkert J.R."/>
            <person name="Li Y."/>
            <person name="Li H."/>
            <person name="Li K."/>
            <person name="Li Q."/>
            <person name="Liu X."/>
            <person name="Ma X."/>
            <person name="Naidoo K."/>
            <person name="Pethybridge S.J."/>
            <person name="Sun J."/>
            <person name="Steenkamp E.T."/>
            <person name="van der Nest M.A."/>
            <person name="van Wyk S."/>
            <person name="Wingfield M.J."/>
            <person name="Xiong C."/>
            <person name="Yue Q."/>
            <person name="Zhang X."/>
        </authorList>
    </citation>
    <scope>NUCLEOTIDE SEQUENCE [LARGE SCALE GENOMIC DNA]</scope>
    <source>
        <strain evidence="16 17">BP 5553</strain>
    </source>
</reference>
<feature type="region of interest" description="Disordered" evidence="11">
    <location>
        <begin position="198"/>
        <end position="259"/>
    </location>
</feature>
<evidence type="ECO:0000259" key="13">
    <source>
        <dbReference type="PROSITE" id="PS50004"/>
    </source>
</evidence>
<evidence type="ECO:0000256" key="12">
    <source>
        <dbReference type="SAM" id="SignalP"/>
    </source>
</evidence>
<keyword evidence="7 10" id="KW-0067">ATP-binding</keyword>
<dbReference type="Gene3D" id="2.60.40.150">
    <property type="entry name" value="C2 domain"/>
    <property type="match status" value="1"/>
</dbReference>
<evidence type="ECO:0000256" key="5">
    <source>
        <dbReference type="ARBA" id="ARBA00022741"/>
    </source>
</evidence>
<dbReference type="Pfam" id="PF00168">
    <property type="entry name" value="C2"/>
    <property type="match status" value="1"/>
</dbReference>
<feature type="compositionally biased region" description="Acidic residues" evidence="11">
    <location>
        <begin position="943"/>
        <end position="958"/>
    </location>
</feature>
<dbReference type="Proteomes" id="UP000254866">
    <property type="component" value="Unassembled WGS sequence"/>
</dbReference>
<dbReference type="InterPro" id="IPR017441">
    <property type="entry name" value="Protein_kinase_ATP_BS"/>
</dbReference>
<keyword evidence="17" id="KW-1185">Reference proteome</keyword>
<evidence type="ECO:0000256" key="1">
    <source>
        <dbReference type="ARBA" id="ARBA00012513"/>
    </source>
</evidence>
<keyword evidence="4" id="KW-0808">Transferase</keyword>
<dbReference type="PROSITE" id="PS50011">
    <property type="entry name" value="PROTEIN_KINASE_DOM"/>
    <property type="match status" value="1"/>
</dbReference>
<feature type="compositionally biased region" description="Polar residues" evidence="11">
    <location>
        <begin position="239"/>
        <end position="248"/>
    </location>
</feature>
<dbReference type="PANTHER" id="PTHR24351">
    <property type="entry name" value="RIBOSOMAL PROTEIN S6 KINASE"/>
    <property type="match status" value="1"/>
</dbReference>
<keyword evidence="12" id="KW-0732">Signal</keyword>
<comment type="caution">
    <text evidence="16">The sequence shown here is derived from an EMBL/GenBank/DDBJ whole genome shotgun (WGS) entry which is preliminary data.</text>
</comment>
<dbReference type="InterPro" id="IPR000961">
    <property type="entry name" value="AGC-kinase_C"/>
</dbReference>
<keyword evidence="6 16" id="KW-0418">Kinase</keyword>
<dbReference type="InterPro" id="IPR011009">
    <property type="entry name" value="Kinase-like_dom_sf"/>
</dbReference>
<evidence type="ECO:0000256" key="6">
    <source>
        <dbReference type="ARBA" id="ARBA00022777"/>
    </source>
</evidence>
<proteinExistence type="predicted"/>
<feature type="compositionally biased region" description="Low complexity" evidence="11">
    <location>
        <begin position="50"/>
        <end position="59"/>
    </location>
</feature>
<dbReference type="GO" id="GO:0106310">
    <property type="term" value="F:protein serine kinase activity"/>
    <property type="evidence" value="ECO:0007669"/>
    <property type="project" value="RHEA"/>
</dbReference>
<dbReference type="InterPro" id="IPR008271">
    <property type="entry name" value="Ser/Thr_kinase_AS"/>
</dbReference>
<dbReference type="SMART" id="SM00239">
    <property type="entry name" value="C2"/>
    <property type="match status" value="1"/>
</dbReference>
<dbReference type="FunFam" id="3.30.200.20:FF:000116">
    <property type="entry name" value="Non-specific serine/threonine protein kinase"/>
    <property type="match status" value="1"/>
</dbReference>
<dbReference type="STRING" id="2656787.A0A370U356"/>
<dbReference type="InterPro" id="IPR000008">
    <property type="entry name" value="C2_dom"/>
</dbReference>
<feature type="region of interest" description="Disordered" evidence="11">
    <location>
        <begin position="439"/>
        <end position="500"/>
    </location>
</feature>
<comment type="catalytic activity">
    <reaction evidence="8">
        <text>L-threonyl-[protein] + ATP = O-phospho-L-threonyl-[protein] + ADP + H(+)</text>
        <dbReference type="Rhea" id="RHEA:46608"/>
        <dbReference type="Rhea" id="RHEA-COMP:11060"/>
        <dbReference type="Rhea" id="RHEA-COMP:11605"/>
        <dbReference type="ChEBI" id="CHEBI:15378"/>
        <dbReference type="ChEBI" id="CHEBI:30013"/>
        <dbReference type="ChEBI" id="CHEBI:30616"/>
        <dbReference type="ChEBI" id="CHEBI:61977"/>
        <dbReference type="ChEBI" id="CHEBI:456216"/>
        <dbReference type="EC" id="2.7.11.1"/>
    </reaction>
</comment>
<comment type="catalytic activity">
    <reaction evidence="9">
        <text>L-seryl-[protein] + ATP = O-phospho-L-seryl-[protein] + ADP + H(+)</text>
        <dbReference type="Rhea" id="RHEA:17989"/>
        <dbReference type="Rhea" id="RHEA-COMP:9863"/>
        <dbReference type="Rhea" id="RHEA-COMP:11604"/>
        <dbReference type="ChEBI" id="CHEBI:15378"/>
        <dbReference type="ChEBI" id="CHEBI:29999"/>
        <dbReference type="ChEBI" id="CHEBI:30616"/>
        <dbReference type="ChEBI" id="CHEBI:83421"/>
        <dbReference type="ChEBI" id="CHEBI:456216"/>
        <dbReference type="EC" id="2.7.11.1"/>
    </reaction>
</comment>
<dbReference type="SUPFAM" id="SSF49562">
    <property type="entry name" value="C2 domain (Calcium/lipid-binding domain, CaLB)"/>
    <property type="match status" value="1"/>
</dbReference>
<dbReference type="GO" id="GO:0004674">
    <property type="term" value="F:protein serine/threonine kinase activity"/>
    <property type="evidence" value="ECO:0007669"/>
    <property type="project" value="UniProtKB-KW"/>
</dbReference>
<dbReference type="Gene3D" id="3.30.200.20">
    <property type="entry name" value="Phosphorylase Kinase, domain 1"/>
    <property type="match status" value="1"/>
</dbReference>
<keyword evidence="5 10" id="KW-0547">Nucleotide-binding</keyword>
<keyword evidence="2" id="KW-0723">Serine/threonine-protein kinase</keyword>
<dbReference type="FunFam" id="1.10.510.10:FF:000008">
    <property type="entry name" value="Non-specific serine/threonine protein kinase"/>
    <property type="match status" value="1"/>
</dbReference>
<dbReference type="SUPFAM" id="SSF56112">
    <property type="entry name" value="Protein kinase-like (PK-like)"/>
    <property type="match status" value="1"/>
</dbReference>
<dbReference type="PROSITE" id="PS51285">
    <property type="entry name" value="AGC_KINASE_CTER"/>
    <property type="match status" value="1"/>
</dbReference>
<feature type="signal peptide" evidence="12">
    <location>
        <begin position="1"/>
        <end position="22"/>
    </location>
</feature>